<accession>A0A934S5S1</accession>
<dbReference type="Proteomes" id="UP000603141">
    <property type="component" value="Unassembled WGS sequence"/>
</dbReference>
<comment type="caution">
    <text evidence="1">The sequence shown here is derived from an EMBL/GenBank/DDBJ whole genome shotgun (WGS) entry which is preliminary data.</text>
</comment>
<protein>
    <submittedName>
        <fullName evidence="1">PD-(D/E)XK nuclease family protein</fullName>
    </submittedName>
</protein>
<organism evidence="1 2">
    <name type="scientific">Luteolibacter pohnpeiensis</name>
    <dbReference type="NCBI Taxonomy" id="454153"/>
    <lineage>
        <taxon>Bacteria</taxon>
        <taxon>Pseudomonadati</taxon>
        <taxon>Verrucomicrobiota</taxon>
        <taxon>Verrucomicrobiia</taxon>
        <taxon>Verrucomicrobiales</taxon>
        <taxon>Verrucomicrobiaceae</taxon>
        <taxon>Luteolibacter</taxon>
    </lineage>
</organism>
<dbReference type="AlphaFoldDB" id="A0A934S5S1"/>
<keyword evidence="2" id="KW-1185">Reference proteome</keyword>
<name>A0A934S5S1_9BACT</name>
<dbReference type="Pfam" id="PF14281">
    <property type="entry name" value="PDDEXK_4"/>
    <property type="match status" value="1"/>
</dbReference>
<evidence type="ECO:0000313" key="2">
    <source>
        <dbReference type="Proteomes" id="UP000603141"/>
    </source>
</evidence>
<reference evidence="1" key="1">
    <citation type="submission" date="2021-01" db="EMBL/GenBank/DDBJ databases">
        <title>Modified the classification status of verrucomicrobia.</title>
        <authorList>
            <person name="Feng X."/>
        </authorList>
    </citation>
    <scope>NUCLEOTIDE SEQUENCE</scope>
    <source>
        <strain evidence="1">KCTC 22041</strain>
    </source>
</reference>
<gene>
    <name evidence="1" type="ORF">JIN85_10020</name>
</gene>
<dbReference type="InterPro" id="IPR029470">
    <property type="entry name" value="PDDEXK_4"/>
</dbReference>
<sequence>MIDSEYWRELGPFFERVSEHAPSQVEETIFSLGGRGYYENPTSDLLAFFLKPDGAHGLGRLFLDAFSVCMGVGLADALGAGVDVMREKDTGTGGRIDLILKGSDGMLLIENKIRHHQDFNPFDAYREFGKALNRGRVPFLAILSPDGSTAHAEWTGVSYRDFCGSLRVALDAVVPASERSKWWFFAKEFVSHLQNELFSPTMTEEQIKFAEQNEFQIQKSRELGDAYRQFLVSSLREALAKEFPHHGMITKDAGWGIRCQSDKWIYSEIVWRSEIAASKTIYGLNLYLCDPTQEQLELAVKLLTTELGMDNWTERSSGRLFHSWSSEGKAISREHSVEVLIQMARRLEIILNNGACRPDDGPP</sequence>
<evidence type="ECO:0000313" key="1">
    <source>
        <dbReference type="EMBL" id="MBK1882752.1"/>
    </source>
</evidence>
<dbReference type="EMBL" id="JAENIJ010000013">
    <property type="protein sequence ID" value="MBK1882752.1"/>
    <property type="molecule type" value="Genomic_DNA"/>
</dbReference>
<proteinExistence type="predicted"/>
<dbReference type="RefSeq" id="WP_200270197.1">
    <property type="nucleotide sequence ID" value="NZ_JAENIJ010000013.1"/>
</dbReference>